<evidence type="ECO:0000313" key="1">
    <source>
        <dbReference type="EMBL" id="EDT40270.1"/>
    </source>
</evidence>
<sequence length="67" mass="7928">MRRVKRHRTAHHGFRRSRRYFPRAGIGGLTLALALRERDSVLHHLDWIHDFDALADEPDERQGGTWL</sequence>
<gene>
    <name evidence="1" type="ORF">BamMEX5DRAFT_3966</name>
</gene>
<dbReference type="EMBL" id="ABLK01000136">
    <property type="protein sequence ID" value="EDT40270.1"/>
    <property type="molecule type" value="Genomic_DNA"/>
</dbReference>
<evidence type="ECO:0000313" key="2">
    <source>
        <dbReference type="Proteomes" id="UP000004814"/>
    </source>
</evidence>
<proteinExistence type="predicted"/>
<dbReference type="PATRIC" id="fig|396597.7.peg.3933"/>
<comment type="caution">
    <text evidence="1">The sequence shown here is derived from an EMBL/GenBank/DDBJ whole genome shotgun (WGS) entry which is preliminary data.</text>
</comment>
<accession>B1T850</accession>
<dbReference type="AlphaFoldDB" id="B1T850"/>
<protein>
    <submittedName>
        <fullName evidence="1">Uncharacterized protein</fullName>
    </submittedName>
</protein>
<name>B1T850_9BURK</name>
<dbReference type="Proteomes" id="UP000004814">
    <property type="component" value="Unassembled WGS sequence"/>
</dbReference>
<dbReference type="RefSeq" id="WP_006759810.1">
    <property type="nucleotide sequence ID" value="NZ_ABLK01000136.1"/>
</dbReference>
<reference evidence="1 2" key="1">
    <citation type="submission" date="2008-03" db="EMBL/GenBank/DDBJ databases">
        <title>Sequencing of the draft genome and assembly of Burkholderia ambifaria MEX-5.</title>
        <authorList>
            <consortium name="US DOE Joint Genome Institute (JGI-PGF)"/>
            <person name="Copeland A."/>
            <person name="Lucas S."/>
            <person name="Lapidus A."/>
            <person name="Glavina del Rio T."/>
            <person name="Dalin E."/>
            <person name="Tice H."/>
            <person name="Bruce D."/>
            <person name="Goodwin L."/>
            <person name="Pitluck S."/>
            <person name="Larimer F."/>
            <person name="Land M.L."/>
            <person name="Hauser L."/>
            <person name="Tiedje J."/>
            <person name="Richardson P."/>
        </authorList>
    </citation>
    <scope>NUCLEOTIDE SEQUENCE [LARGE SCALE GENOMIC DNA]</scope>
    <source>
        <strain evidence="1 2">MEX-5</strain>
    </source>
</reference>
<organism evidence="1 2">
    <name type="scientific">Burkholderia ambifaria MEX-5</name>
    <dbReference type="NCBI Taxonomy" id="396597"/>
    <lineage>
        <taxon>Bacteria</taxon>
        <taxon>Pseudomonadati</taxon>
        <taxon>Pseudomonadota</taxon>
        <taxon>Betaproteobacteria</taxon>
        <taxon>Burkholderiales</taxon>
        <taxon>Burkholderiaceae</taxon>
        <taxon>Burkholderia</taxon>
        <taxon>Burkholderia cepacia complex</taxon>
    </lineage>
</organism>